<reference evidence="2" key="1">
    <citation type="journal article" date="2006" name="PLoS Biol.">
        <title>Macronuclear genome sequence of the ciliate Tetrahymena thermophila, a model eukaryote.</title>
        <authorList>
            <person name="Eisen J.A."/>
            <person name="Coyne R.S."/>
            <person name="Wu M."/>
            <person name="Wu D."/>
            <person name="Thiagarajan M."/>
            <person name="Wortman J.R."/>
            <person name="Badger J.H."/>
            <person name="Ren Q."/>
            <person name="Amedeo P."/>
            <person name="Jones K.M."/>
            <person name="Tallon L.J."/>
            <person name="Delcher A.L."/>
            <person name="Salzberg S.L."/>
            <person name="Silva J.C."/>
            <person name="Haas B.J."/>
            <person name="Majoros W.H."/>
            <person name="Farzad M."/>
            <person name="Carlton J.M."/>
            <person name="Smith R.K. Jr."/>
            <person name="Garg J."/>
            <person name="Pearlman R.E."/>
            <person name="Karrer K.M."/>
            <person name="Sun L."/>
            <person name="Manning G."/>
            <person name="Elde N.C."/>
            <person name="Turkewitz A.P."/>
            <person name="Asai D.J."/>
            <person name="Wilkes D.E."/>
            <person name="Wang Y."/>
            <person name="Cai H."/>
            <person name="Collins K."/>
            <person name="Stewart B.A."/>
            <person name="Lee S.R."/>
            <person name="Wilamowska K."/>
            <person name="Weinberg Z."/>
            <person name="Ruzzo W.L."/>
            <person name="Wloga D."/>
            <person name="Gaertig J."/>
            <person name="Frankel J."/>
            <person name="Tsao C.-C."/>
            <person name="Gorovsky M.A."/>
            <person name="Keeling P.J."/>
            <person name="Waller R.F."/>
            <person name="Patron N.J."/>
            <person name="Cherry J.M."/>
            <person name="Stover N.A."/>
            <person name="Krieger C.J."/>
            <person name="del Toro C."/>
            <person name="Ryder H.F."/>
            <person name="Williamson S.C."/>
            <person name="Barbeau R.A."/>
            <person name="Hamilton E.P."/>
            <person name="Orias E."/>
        </authorList>
    </citation>
    <scope>NUCLEOTIDE SEQUENCE [LARGE SCALE GENOMIC DNA]</scope>
    <source>
        <strain evidence="2">SB210</strain>
    </source>
</reference>
<evidence type="ECO:0000313" key="1">
    <source>
        <dbReference type="EMBL" id="EAR98194.2"/>
    </source>
</evidence>
<dbReference type="GeneID" id="7842063"/>
<keyword evidence="2" id="KW-1185">Reference proteome</keyword>
<sequence length="192" mass="22900">MGYSKQYLDLLGLDKDAISQIYLRNKKIDLFQNLQDISKQALKGFFNFVDTATETKQRNQEQFESNIITFDGYPIKIFQKKQSICNVLFQESYNQNVHGKFHLTVVHIDVELDTLQQLIQYRTRISKQSNSEIDTDFIRRENSYLFEDVEYSVESQQFIEKFYGKNLLNLKQIQKQNDEKNKQCCYKFIDLK</sequence>
<dbReference type="EMBL" id="GG662654">
    <property type="protein sequence ID" value="EAR98194.2"/>
    <property type="molecule type" value="Genomic_DNA"/>
</dbReference>
<dbReference type="KEGG" id="tet:TTHERM_00343940"/>
<accession>I7M1Z8</accession>
<dbReference type="RefSeq" id="XP_001018439.2">
    <property type="nucleotide sequence ID" value="XM_001018439.2"/>
</dbReference>
<proteinExistence type="predicted"/>
<name>I7M1Z8_TETTS</name>
<dbReference type="Proteomes" id="UP000009168">
    <property type="component" value="Unassembled WGS sequence"/>
</dbReference>
<gene>
    <name evidence="1" type="ORF">TTHERM_00343940</name>
</gene>
<organism evidence="1 2">
    <name type="scientific">Tetrahymena thermophila (strain SB210)</name>
    <dbReference type="NCBI Taxonomy" id="312017"/>
    <lineage>
        <taxon>Eukaryota</taxon>
        <taxon>Sar</taxon>
        <taxon>Alveolata</taxon>
        <taxon>Ciliophora</taxon>
        <taxon>Intramacronucleata</taxon>
        <taxon>Oligohymenophorea</taxon>
        <taxon>Hymenostomatida</taxon>
        <taxon>Tetrahymenina</taxon>
        <taxon>Tetrahymenidae</taxon>
        <taxon>Tetrahymena</taxon>
    </lineage>
</organism>
<dbReference type="InParanoid" id="I7M1Z8"/>
<protein>
    <submittedName>
        <fullName evidence="1">Uncharacterized protein</fullName>
    </submittedName>
</protein>
<evidence type="ECO:0000313" key="2">
    <source>
        <dbReference type="Proteomes" id="UP000009168"/>
    </source>
</evidence>
<dbReference type="AlphaFoldDB" id="I7M1Z8"/>